<reference evidence="3 4" key="1">
    <citation type="journal article" date="2016" name="Nat. Commun.">
        <title>Thousands of microbial genomes shed light on interconnected biogeochemical processes in an aquifer system.</title>
        <authorList>
            <person name="Anantharaman K."/>
            <person name="Brown C.T."/>
            <person name="Hug L.A."/>
            <person name="Sharon I."/>
            <person name="Castelle C.J."/>
            <person name="Probst A.J."/>
            <person name="Thomas B.C."/>
            <person name="Singh A."/>
            <person name="Wilkins M.J."/>
            <person name="Karaoz U."/>
            <person name="Brodie E.L."/>
            <person name="Williams K.H."/>
            <person name="Hubbard S.S."/>
            <person name="Banfield J.F."/>
        </authorList>
    </citation>
    <scope>NUCLEOTIDE SEQUENCE [LARGE SCALE GENOMIC DNA]</scope>
</reference>
<comment type="caution">
    <text evidence="3">The sequence shown here is derived from an EMBL/GenBank/DDBJ whole genome shotgun (WGS) entry which is preliminary data.</text>
</comment>
<evidence type="ECO:0000313" key="4">
    <source>
        <dbReference type="Proteomes" id="UP000178086"/>
    </source>
</evidence>
<dbReference type="EMBL" id="MELI01000079">
    <property type="protein sequence ID" value="OFW33002.1"/>
    <property type="molecule type" value="Genomic_DNA"/>
</dbReference>
<dbReference type="SMART" id="SM00363">
    <property type="entry name" value="S4"/>
    <property type="match status" value="1"/>
</dbReference>
<dbReference type="AlphaFoldDB" id="A0A1F2UJ19"/>
<dbReference type="Pfam" id="PF13275">
    <property type="entry name" value="S4_2"/>
    <property type="match status" value="1"/>
</dbReference>
<evidence type="ECO:0000313" key="3">
    <source>
        <dbReference type="EMBL" id="OFW33002.1"/>
    </source>
</evidence>
<dbReference type="PROSITE" id="PS50889">
    <property type="entry name" value="S4"/>
    <property type="match status" value="1"/>
</dbReference>
<dbReference type="SUPFAM" id="SSF55174">
    <property type="entry name" value="Alpha-L RNA-binding motif"/>
    <property type="match status" value="1"/>
</dbReference>
<evidence type="ECO:0000256" key="1">
    <source>
        <dbReference type="PROSITE-ProRule" id="PRU00182"/>
    </source>
</evidence>
<dbReference type="InterPro" id="IPR002942">
    <property type="entry name" value="S4_RNA-bd"/>
</dbReference>
<accession>A0A1F2UJ19</accession>
<organism evidence="3 4">
    <name type="scientific">Candidatus Aquicultor primus</name>
    <dbReference type="NCBI Taxonomy" id="1797195"/>
    <lineage>
        <taxon>Bacteria</taxon>
        <taxon>Bacillati</taxon>
        <taxon>Actinomycetota</taxon>
        <taxon>Candidatus Aquicultoria</taxon>
        <taxon>Candidatus Aquicultorales</taxon>
        <taxon>Candidatus Aquicultoraceae</taxon>
        <taxon>Candidatus Aquicultor</taxon>
    </lineage>
</organism>
<dbReference type="Proteomes" id="UP000178086">
    <property type="component" value="Unassembled WGS sequence"/>
</dbReference>
<protein>
    <submittedName>
        <fullName evidence="3">RNA-binding protein</fullName>
    </submittedName>
</protein>
<name>A0A1F2UJ19_9ACTN</name>
<proteinExistence type="predicted"/>
<feature type="domain" description="RNA-binding S4" evidence="2">
    <location>
        <begin position="10"/>
        <end position="68"/>
    </location>
</feature>
<gene>
    <name evidence="3" type="ORF">A2074_03255</name>
</gene>
<dbReference type="InterPro" id="IPR036986">
    <property type="entry name" value="S4_RNA-bd_sf"/>
</dbReference>
<keyword evidence="1" id="KW-0694">RNA-binding</keyword>
<dbReference type="GO" id="GO:0003723">
    <property type="term" value="F:RNA binding"/>
    <property type="evidence" value="ECO:0007669"/>
    <property type="project" value="UniProtKB-KW"/>
</dbReference>
<dbReference type="CDD" id="cd00165">
    <property type="entry name" value="S4"/>
    <property type="match status" value="1"/>
</dbReference>
<dbReference type="Gene3D" id="3.10.290.10">
    <property type="entry name" value="RNA-binding S4 domain"/>
    <property type="match status" value="1"/>
</dbReference>
<sequence>MREVAVEPGTKLEQLLKYTDLASTGGEAKYLIQSGLVRVNGKKEIRRGYKIKEGDIVEIEDEVLNVSLLLK</sequence>
<evidence type="ECO:0000259" key="2">
    <source>
        <dbReference type="SMART" id="SM00363"/>
    </source>
</evidence>